<keyword evidence="1" id="KW-0732">Signal</keyword>
<feature type="domain" description="BIG2" evidence="2">
    <location>
        <begin position="573"/>
        <end position="653"/>
    </location>
</feature>
<dbReference type="Proteomes" id="UP000637643">
    <property type="component" value="Unassembled WGS sequence"/>
</dbReference>
<evidence type="ECO:0000256" key="1">
    <source>
        <dbReference type="SAM" id="SignalP"/>
    </source>
</evidence>
<feature type="domain" description="BIG2" evidence="2">
    <location>
        <begin position="119"/>
        <end position="204"/>
    </location>
</feature>
<dbReference type="AlphaFoldDB" id="A0A917C9A6"/>
<dbReference type="SMART" id="SM00635">
    <property type="entry name" value="BID_2"/>
    <property type="match status" value="7"/>
</dbReference>
<reference evidence="3" key="1">
    <citation type="journal article" date="2014" name="Int. J. Syst. Evol. Microbiol.">
        <title>Complete genome sequence of Corynebacterium casei LMG S-19264T (=DSM 44701T), isolated from a smear-ripened cheese.</title>
        <authorList>
            <consortium name="US DOE Joint Genome Institute (JGI-PGF)"/>
            <person name="Walter F."/>
            <person name="Albersmeier A."/>
            <person name="Kalinowski J."/>
            <person name="Ruckert C."/>
        </authorList>
    </citation>
    <scope>NUCLEOTIDE SEQUENCE</scope>
    <source>
        <strain evidence="3">CGMCC 1.16134</strain>
    </source>
</reference>
<dbReference type="Pfam" id="PF22359">
    <property type="entry name" value="Big-like"/>
    <property type="match status" value="1"/>
</dbReference>
<feature type="domain" description="BIG2" evidence="2">
    <location>
        <begin position="388"/>
        <end position="469"/>
    </location>
</feature>
<reference evidence="3" key="2">
    <citation type="submission" date="2020-09" db="EMBL/GenBank/DDBJ databases">
        <authorList>
            <person name="Sun Q."/>
            <person name="Zhou Y."/>
        </authorList>
    </citation>
    <scope>NUCLEOTIDE SEQUENCE</scope>
    <source>
        <strain evidence="3">CGMCC 1.16134</strain>
    </source>
</reference>
<feature type="domain" description="BIG2" evidence="2">
    <location>
        <begin position="32"/>
        <end position="115"/>
    </location>
</feature>
<feature type="chain" id="PRO_5037495890" description="BIG2 domain-containing protein" evidence="1">
    <location>
        <begin position="29"/>
        <end position="740"/>
    </location>
</feature>
<feature type="signal peptide" evidence="1">
    <location>
        <begin position="1"/>
        <end position="28"/>
    </location>
</feature>
<evidence type="ECO:0000313" key="3">
    <source>
        <dbReference type="EMBL" id="GGF78394.1"/>
    </source>
</evidence>
<sequence>MTVNRKIPKLLLILILLATAVFPLNVFAAAGDINSIEFDSSAKVELTVGQTPKQLKVFASVEGSSSKKDVTAGAVWNSSNSNVVQVVGGLLTPLTSGTSIIRATYNNALTTIEVTVTYPFKELKLEHIDGSYKLGDEEDRLLVKAKVFGGETATSSKDVSADAEWSSSNTNVLTISAGKVTLVGEGKSTITAKYKGLTATYKAEVQLPYSGVELKQNGTVVKELEMLIGDNAVKLAAITKSSSGAAENDISAKAEWTSSNTDVATVKEGEIKVLTAGKTVITVSYLGVTTSVDVYVRAPYEALLLAPEGDQAIFLGESLHVKAEVRNAANSTLNVSQTAVWTSDNQLAATVAPGGEAAVITAKAVGTTTVKAEYLGIHKTFRLTVYPTVTALGIEDKEQDLYTGDSASLPAVSGTKLDGTKLDLSKEVEWTSANEAVALIRDGKIVAEAAGTVKIIGTLKDGNVTSGPSAIRSQSVEVNVTVQDKVLVLIGPEDNLKLVTGEEQPLPSVKAVMENGDERDVTATIVWTITGTNAVIKQGTSAKVLKGLTKGSASLKGTYSNQTLTIPLTIEQKVVKLVVEPADLVMNIKGSKTIKVTGYYSNGKTANFSSAMNWESSNPAVATVKGTSVKAVTEGTTTITGSYQGITASVKVTVIPKLTKLAVNEKKLKLAPGVTQTVVVTALYDTGKTANVTGNVTWTSSKPSVAKVSAGGVITAVSKGTASIKGKYNNKTVTVSVSVK</sequence>
<dbReference type="InterPro" id="IPR008964">
    <property type="entry name" value="Invasin/intimin_cell_adhesion"/>
</dbReference>
<feature type="domain" description="BIG2" evidence="2">
    <location>
        <begin position="657"/>
        <end position="738"/>
    </location>
</feature>
<name>A0A917C9A6_9BACL</name>
<dbReference type="RefSeq" id="WP_189025123.1">
    <property type="nucleotide sequence ID" value="NZ_BMKR01000008.1"/>
</dbReference>
<dbReference type="InterPro" id="IPR054604">
    <property type="entry name" value="SbsC_Big-like"/>
</dbReference>
<feature type="domain" description="BIG2" evidence="2">
    <location>
        <begin position="208"/>
        <end position="295"/>
    </location>
</feature>
<feature type="domain" description="BIG2" evidence="2">
    <location>
        <begin position="299"/>
        <end position="384"/>
    </location>
</feature>
<comment type="caution">
    <text evidence="3">The sequence shown here is derived from an EMBL/GenBank/DDBJ whole genome shotgun (WGS) entry which is preliminary data.</text>
</comment>
<dbReference type="Gene3D" id="2.60.40.1080">
    <property type="match status" value="8"/>
</dbReference>
<keyword evidence="4" id="KW-1185">Reference proteome</keyword>
<dbReference type="EMBL" id="BMKR01000008">
    <property type="protein sequence ID" value="GGF78394.1"/>
    <property type="molecule type" value="Genomic_DNA"/>
</dbReference>
<proteinExistence type="predicted"/>
<organism evidence="3 4">
    <name type="scientific">Paenibacillus albidus</name>
    <dbReference type="NCBI Taxonomy" id="2041023"/>
    <lineage>
        <taxon>Bacteria</taxon>
        <taxon>Bacillati</taxon>
        <taxon>Bacillota</taxon>
        <taxon>Bacilli</taxon>
        <taxon>Bacillales</taxon>
        <taxon>Paenibacillaceae</taxon>
        <taxon>Paenibacillus</taxon>
    </lineage>
</organism>
<gene>
    <name evidence="3" type="ORF">GCM10010912_24330</name>
</gene>
<evidence type="ECO:0000313" key="4">
    <source>
        <dbReference type="Proteomes" id="UP000637643"/>
    </source>
</evidence>
<accession>A0A917C9A6</accession>
<dbReference type="InterPro" id="IPR003343">
    <property type="entry name" value="Big_2"/>
</dbReference>
<protein>
    <recommendedName>
        <fullName evidence="2">BIG2 domain-containing protein</fullName>
    </recommendedName>
</protein>
<evidence type="ECO:0000259" key="2">
    <source>
        <dbReference type="SMART" id="SM00635"/>
    </source>
</evidence>
<dbReference type="SUPFAM" id="SSF49373">
    <property type="entry name" value="Invasin/intimin cell-adhesion fragments"/>
    <property type="match status" value="4"/>
</dbReference>